<dbReference type="EMBL" id="CAJJDP010000200">
    <property type="protein sequence ID" value="CAD8214957.1"/>
    <property type="molecule type" value="Genomic_DNA"/>
</dbReference>
<dbReference type="SMART" id="SM00320">
    <property type="entry name" value="WD40"/>
    <property type="match status" value="4"/>
</dbReference>
<dbReference type="InterPro" id="IPR001680">
    <property type="entry name" value="WD40_rpt"/>
</dbReference>
<evidence type="ECO:0000256" key="2">
    <source>
        <dbReference type="SAM" id="Coils"/>
    </source>
</evidence>
<keyword evidence="1" id="KW-0853">WD repeat</keyword>
<evidence type="ECO:0008006" key="5">
    <source>
        <dbReference type="Google" id="ProtNLM"/>
    </source>
</evidence>
<protein>
    <recommendedName>
        <fullName evidence="5">WD40 repeat-containing protein</fullName>
    </recommendedName>
</protein>
<dbReference type="AlphaFoldDB" id="A0A8S1YPV8"/>
<name>A0A8S1YPV8_PAROT</name>
<dbReference type="PROSITE" id="PS50294">
    <property type="entry name" value="WD_REPEATS_REGION"/>
    <property type="match status" value="2"/>
</dbReference>
<dbReference type="PANTHER" id="PTHR19920">
    <property type="entry name" value="WD40 PROTEIN CIAO1"/>
    <property type="match status" value="1"/>
</dbReference>
<keyword evidence="4" id="KW-1185">Reference proteome</keyword>
<keyword evidence="2" id="KW-0175">Coiled coil</keyword>
<dbReference type="Proteomes" id="UP000683925">
    <property type="component" value="Unassembled WGS sequence"/>
</dbReference>
<organism evidence="3 4">
    <name type="scientific">Paramecium octaurelia</name>
    <dbReference type="NCBI Taxonomy" id="43137"/>
    <lineage>
        <taxon>Eukaryota</taxon>
        <taxon>Sar</taxon>
        <taxon>Alveolata</taxon>
        <taxon>Ciliophora</taxon>
        <taxon>Intramacronucleata</taxon>
        <taxon>Oligohymenophorea</taxon>
        <taxon>Peniculida</taxon>
        <taxon>Parameciidae</taxon>
        <taxon>Paramecium</taxon>
    </lineage>
</organism>
<proteinExistence type="predicted"/>
<dbReference type="FunFam" id="2.130.10.10:FF:001434">
    <property type="entry name" value="Uncharacterized protein"/>
    <property type="match status" value="1"/>
</dbReference>
<gene>
    <name evidence="3" type="ORF">POCTA_138.1.T1960014</name>
</gene>
<comment type="caution">
    <text evidence="3">The sequence shown here is derived from an EMBL/GenBank/DDBJ whole genome shotgun (WGS) entry which is preliminary data.</text>
</comment>
<dbReference type="GO" id="GO:0016226">
    <property type="term" value="P:iron-sulfur cluster assembly"/>
    <property type="evidence" value="ECO:0007669"/>
    <property type="project" value="TreeGrafter"/>
</dbReference>
<dbReference type="Pfam" id="PF00400">
    <property type="entry name" value="WD40"/>
    <property type="match status" value="3"/>
</dbReference>
<reference evidence="3" key="1">
    <citation type="submission" date="2021-01" db="EMBL/GenBank/DDBJ databases">
        <authorList>
            <consortium name="Genoscope - CEA"/>
            <person name="William W."/>
        </authorList>
    </citation>
    <scope>NUCLEOTIDE SEQUENCE</scope>
</reference>
<feature type="repeat" description="WD" evidence="1">
    <location>
        <begin position="163"/>
        <end position="197"/>
    </location>
</feature>
<dbReference type="PROSITE" id="PS50082">
    <property type="entry name" value="WD_REPEATS_2"/>
    <property type="match status" value="2"/>
</dbReference>
<evidence type="ECO:0000313" key="3">
    <source>
        <dbReference type="EMBL" id="CAD8214957.1"/>
    </source>
</evidence>
<feature type="coiled-coil region" evidence="2">
    <location>
        <begin position="76"/>
        <end position="103"/>
    </location>
</feature>
<evidence type="ECO:0000256" key="1">
    <source>
        <dbReference type="PROSITE-ProRule" id="PRU00221"/>
    </source>
</evidence>
<accession>A0A8S1YPV8</accession>
<dbReference type="PANTHER" id="PTHR19920:SF0">
    <property type="entry name" value="CYTOSOLIC IRON-SULFUR PROTEIN ASSEMBLY PROTEIN CIAO1-RELATED"/>
    <property type="match status" value="1"/>
</dbReference>
<dbReference type="GO" id="GO:0097361">
    <property type="term" value="C:cytosolic [4Fe-4S] assembly targeting complex"/>
    <property type="evidence" value="ECO:0007669"/>
    <property type="project" value="TreeGrafter"/>
</dbReference>
<dbReference type="OMA" id="FIIVIEE"/>
<feature type="repeat" description="WD" evidence="1">
    <location>
        <begin position="208"/>
        <end position="239"/>
    </location>
</feature>
<sequence>MKSEQIVRKLYNEIKECLQGSSFTRIDAFLDQLPLVPNPPVPHKIVNNTPKLQQIQQPLIQTITNQIIEEVQPIFNRIINKQIKQEQLNLVQLEQLNKQQDNHHQSHIKPFKYHLIQNHSIKQNERCRAIAFNKDNSIVLATCHKQIKVFEFKEEVLRQTQILSEHQSNVTTLNFMKKSTQFISACLDKQIIIWSMNIDNQWITSYKLSGHSDWINCLVLNNNEDLIISGSADHTIKFWVKQNEWICSQTITDHKSQVLGLSLNEQQNQVISCGWDNLILIIEQSSQDQKWNVIQKISVEVFGWRLCFINDNIFTFQPYCKEFMDVYEMNSSNKQYAKTKNIPVKCGSNGCEPYFPQQYIKSKCVVVNKNGYNVNLIRKNQNADFITHQSIDFGSNNLQGQMSEDGEYLITWDDKSNEIQIRKYHQE</sequence>
<evidence type="ECO:0000313" key="4">
    <source>
        <dbReference type="Proteomes" id="UP000683925"/>
    </source>
</evidence>
<dbReference type="OrthoDB" id="538223at2759"/>